<organism evidence="2 3">
    <name type="scientific">Hymenobacter edaphi</name>
    <dbReference type="NCBI Taxonomy" id="2211146"/>
    <lineage>
        <taxon>Bacteria</taxon>
        <taxon>Pseudomonadati</taxon>
        <taxon>Bacteroidota</taxon>
        <taxon>Cytophagia</taxon>
        <taxon>Cytophagales</taxon>
        <taxon>Hymenobacteraceae</taxon>
        <taxon>Hymenobacter</taxon>
    </lineage>
</organism>
<dbReference type="RefSeq" id="WP_111477677.1">
    <property type="nucleotide sequence ID" value="NZ_QHKM01000002.1"/>
</dbReference>
<comment type="caution">
    <text evidence="2">The sequence shown here is derived from an EMBL/GenBank/DDBJ whole genome shotgun (WGS) entry which is preliminary data.</text>
</comment>
<dbReference type="Proteomes" id="UP000248553">
    <property type="component" value="Unassembled WGS sequence"/>
</dbReference>
<gene>
    <name evidence="2" type="ORF">DLM85_08460</name>
</gene>
<accession>A0A328BQ51</accession>
<sequence length="121" mass="13884">MTKYTLYRASAWLFIGAALCCLLLFKRMLVWVFGLPALILEPPRYFWPHELHVAVEEAGFRLLCGTLVLGVANAALQGWAGRARQPWARHLFMLRRISYLLLFLIAGQLFFFLILPHGPII</sequence>
<keyword evidence="1" id="KW-0812">Transmembrane</keyword>
<evidence type="ECO:0000256" key="1">
    <source>
        <dbReference type="SAM" id="Phobius"/>
    </source>
</evidence>
<keyword evidence="1" id="KW-0472">Membrane</keyword>
<reference evidence="3" key="1">
    <citation type="submission" date="2018-05" db="EMBL/GenBank/DDBJ databases">
        <authorList>
            <person name="Nie L."/>
        </authorList>
    </citation>
    <scope>NUCLEOTIDE SEQUENCE [LARGE SCALE GENOMIC DNA]</scope>
    <source>
        <strain evidence="3">NL</strain>
    </source>
</reference>
<name>A0A328BQ51_9BACT</name>
<keyword evidence="1" id="KW-1133">Transmembrane helix</keyword>
<keyword evidence="3" id="KW-1185">Reference proteome</keyword>
<dbReference type="AlphaFoldDB" id="A0A328BQ51"/>
<dbReference type="EMBL" id="QHKM01000002">
    <property type="protein sequence ID" value="RAK68064.1"/>
    <property type="molecule type" value="Genomic_DNA"/>
</dbReference>
<feature type="transmembrane region" description="Helical" evidence="1">
    <location>
        <begin position="97"/>
        <end position="115"/>
    </location>
</feature>
<evidence type="ECO:0000313" key="2">
    <source>
        <dbReference type="EMBL" id="RAK68064.1"/>
    </source>
</evidence>
<proteinExistence type="predicted"/>
<evidence type="ECO:0000313" key="3">
    <source>
        <dbReference type="Proteomes" id="UP000248553"/>
    </source>
</evidence>
<feature type="transmembrane region" description="Helical" evidence="1">
    <location>
        <begin position="58"/>
        <end position="76"/>
    </location>
</feature>
<feature type="transmembrane region" description="Helical" evidence="1">
    <location>
        <begin position="12"/>
        <end position="38"/>
    </location>
</feature>
<protein>
    <submittedName>
        <fullName evidence="2">Uncharacterized protein</fullName>
    </submittedName>
</protein>